<dbReference type="AlphaFoldDB" id="A0AAU0ULY4"/>
<evidence type="ECO:0000256" key="1">
    <source>
        <dbReference type="ARBA" id="ARBA00022737"/>
    </source>
</evidence>
<dbReference type="PROSITE" id="PS51272">
    <property type="entry name" value="SLH"/>
    <property type="match status" value="2"/>
</dbReference>
<evidence type="ECO:0000313" key="4">
    <source>
        <dbReference type="EMBL" id="WRO20884.1"/>
    </source>
</evidence>
<dbReference type="Proteomes" id="UP001329915">
    <property type="component" value="Chromosome"/>
</dbReference>
<dbReference type="InterPro" id="IPR051465">
    <property type="entry name" value="Cell_Envelope_Struct_Comp"/>
</dbReference>
<gene>
    <name evidence="4" type="ORF">MFMK1_000674</name>
</gene>
<organism evidence="4 5">
    <name type="scientific">Metallumcola ferriviriculae</name>
    <dbReference type="NCBI Taxonomy" id="3039180"/>
    <lineage>
        <taxon>Bacteria</taxon>
        <taxon>Bacillati</taxon>
        <taxon>Bacillota</taxon>
        <taxon>Clostridia</taxon>
        <taxon>Neomoorellales</taxon>
        <taxon>Desulfitibacteraceae</taxon>
        <taxon>Metallumcola</taxon>
    </lineage>
</organism>
<dbReference type="KEGG" id="dbc:MFMK1_000674"/>
<sequence>MKKYFTFLLAMVMVFSLVTTAVAGPPQRVMEKKQLHRMWKAKFKDMGDHWAAEEVAEMSVKGFIKGYEDFTFRPKASVTNEQALAMIVRAVYPDAEVDIEDEMVDMKHWKQISSTWALEALAVALDKGLTTDEEMFKFIPRKAAKRIDVARYIARALDSEDIKTADVGLDFIDMDKVDDDDMSIMAQVVAVGIFNGNPDGTFKPHKAVTRAEMALLLGRLDENIENPADEDEVKGILEDLDEDVMELTLEGKSGVYDINEDVAVFRNNRGVDLDDLEMGDEVLLLFNEDGEITFIGAREVQEEETVEGVVTDVYDGDEPWIKIEDDDDDITKYMVDEDADIEIDGEDRDLHDVDEDDFVTLKLVDHMVVSIEVEAVEREYEGEIDEIDDDEIVLLIDDEKVSFDIDEDTEIELDGEEVDWHDLAEGDWAEVEVVRDTAVTISVEYEEEDMEGYFLSYDDDDDEIVVLIGGEQRTLPLADDVEIEIIDDLELDELIAGTKVELEVKNGEVTRLEADVN</sequence>
<feature type="domain" description="SLH" evidence="3">
    <location>
        <begin position="38"/>
        <end position="101"/>
    </location>
</feature>
<feature type="chain" id="PRO_5043389760" evidence="2">
    <location>
        <begin position="24"/>
        <end position="517"/>
    </location>
</feature>
<evidence type="ECO:0000256" key="2">
    <source>
        <dbReference type="SAM" id="SignalP"/>
    </source>
</evidence>
<accession>A0AAU0ULY4</accession>
<keyword evidence="1" id="KW-0677">Repeat</keyword>
<name>A0AAU0ULY4_9FIRM</name>
<dbReference type="EMBL" id="CP121694">
    <property type="protein sequence ID" value="WRO20884.1"/>
    <property type="molecule type" value="Genomic_DNA"/>
</dbReference>
<evidence type="ECO:0000259" key="3">
    <source>
        <dbReference type="PROSITE" id="PS51272"/>
    </source>
</evidence>
<protein>
    <submittedName>
        <fullName evidence="4">S-layer homology domain-containing protein</fullName>
    </submittedName>
</protein>
<keyword evidence="5" id="KW-1185">Reference proteome</keyword>
<dbReference type="Pfam" id="PF00395">
    <property type="entry name" value="SLH"/>
    <property type="match status" value="2"/>
</dbReference>
<dbReference type="PANTHER" id="PTHR43308">
    <property type="entry name" value="OUTER MEMBRANE PROTEIN ALPHA-RELATED"/>
    <property type="match status" value="1"/>
</dbReference>
<keyword evidence="2" id="KW-0732">Signal</keyword>
<dbReference type="PANTHER" id="PTHR43308:SF5">
    <property type="entry name" value="S-LAYER PROTEIN _ PEPTIDOGLYCAN ENDO-BETA-N-ACETYLGLUCOSAMINIDASE"/>
    <property type="match status" value="1"/>
</dbReference>
<dbReference type="RefSeq" id="WP_366923762.1">
    <property type="nucleotide sequence ID" value="NZ_CP121694.1"/>
</dbReference>
<feature type="domain" description="SLH" evidence="3">
    <location>
        <begin position="168"/>
        <end position="231"/>
    </location>
</feature>
<proteinExistence type="predicted"/>
<dbReference type="InterPro" id="IPR001119">
    <property type="entry name" value="SLH_dom"/>
</dbReference>
<evidence type="ECO:0000313" key="5">
    <source>
        <dbReference type="Proteomes" id="UP001329915"/>
    </source>
</evidence>
<reference evidence="4 5" key="1">
    <citation type="submission" date="2023-04" db="EMBL/GenBank/DDBJ databases">
        <authorList>
            <person name="Hsu D."/>
        </authorList>
    </citation>
    <scope>NUCLEOTIDE SEQUENCE [LARGE SCALE GENOMIC DNA]</scope>
    <source>
        <strain evidence="4 5">MK1</strain>
    </source>
</reference>
<feature type="signal peptide" evidence="2">
    <location>
        <begin position="1"/>
        <end position="23"/>
    </location>
</feature>